<keyword evidence="2" id="KW-1133">Transmembrane helix</keyword>
<comment type="caution">
    <text evidence="3">The sequence shown here is derived from an EMBL/GenBank/DDBJ whole genome shotgun (WGS) entry which is preliminary data.</text>
</comment>
<protein>
    <recommendedName>
        <fullName evidence="5">TLC domain-containing protein</fullName>
    </recommendedName>
</protein>
<dbReference type="EMBL" id="JAAAIM010000841">
    <property type="protein sequence ID" value="KAG0283900.1"/>
    <property type="molecule type" value="Genomic_DNA"/>
</dbReference>
<evidence type="ECO:0000256" key="1">
    <source>
        <dbReference type="SAM" id="MobiDB-lite"/>
    </source>
</evidence>
<organism evidence="3 4">
    <name type="scientific">Linnemannia gamsii</name>
    <dbReference type="NCBI Taxonomy" id="64522"/>
    <lineage>
        <taxon>Eukaryota</taxon>
        <taxon>Fungi</taxon>
        <taxon>Fungi incertae sedis</taxon>
        <taxon>Mucoromycota</taxon>
        <taxon>Mortierellomycotina</taxon>
        <taxon>Mortierellomycetes</taxon>
        <taxon>Mortierellales</taxon>
        <taxon>Mortierellaceae</taxon>
        <taxon>Linnemannia</taxon>
    </lineage>
</organism>
<evidence type="ECO:0008006" key="5">
    <source>
        <dbReference type="Google" id="ProtNLM"/>
    </source>
</evidence>
<evidence type="ECO:0000313" key="3">
    <source>
        <dbReference type="EMBL" id="KAG0283900.1"/>
    </source>
</evidence>
<keyword evidence="4" id="KW-1185">Reference proteome</keyword>
<feature type="transmembrane region" description="Helical" evidence="2">
    <location>
        <begin position="12"/>
        <end position="31"/>
    </location>
</feature>
<dbReference type="Proteomes" id="UP001194696">
    <property type="component" value="Unassembled WGS sequence"/>
</dbReference>
<gene>
    <name evidence="3" type="ORF">BGZ96_011733</name>
</gene>
<keyword evidence="2" id="KW-0812">Transmembrane</keyword>
<name>A0ABQ7JS80_9FUNG</name>
<sequence>MFPHLRTPTIERLYLTCFITTRLGYVSLLWHEVYYNYPDKSVAFLYTITLSLHVYWFVLYIQTQRRFAEKQRRQQLCTVLKAMAHALKEEFVVSAVESSGISYADVFAAGDMLKVNEAHVKDEEKDPLLTDQSMTANRRVENEDMLLPQPDSNISHRGHRRSEPQV</sequence>
<feature type="region of interest" description="Disordered" evidence="1">
    <location>
        <begin position="124"/>
        <end position="166"/>
    </location>
</feature>
<accession>A0ABQ7JS80</accession>
<evidence type="ECO:0000313" key="4">
    <source>
        <dbReference type="Proteomes" id="UP001194696"/>
    </source>
</evidence>
<keyword evidence="2" id="KW-0472">Membrane</keyword>
<proteinExistence type="predicted"/>
<reference evidence="3 4" key="1">
    <citation type="journal article" date="2020" name="Fungal Divers.">
        <title>Resolving the Mortierellaceae phylogeny through synthesis of multi-gene phylogenetics and phylogenomics.</title>
        <authorList>
            <person name="Vandepol N."/>
            <person name="Liber J."/>
            <person name="Desiro A."/>
            <person name="Na H."/>
            <person name="Kennedy M."/>
            <person name="Barry K."/>
            <person name="Grigoriev I.V."/>
            <person name="Miller A.N."/>
            <person name="O'Donnell K."/>
            <person name="Stajich J.E."/>
            <person name="Bonito G."/>
        </authorList>
    </citation>
    <scope>NUCLEOTIDE SEQUENCE [LARGE SCALE GENOMIC DNA]</scope>
    <source>
        <strain evidence="3 4">AD045</strain>
    </source>
</reference>
<evidence type="ECO:0000256" key="2">
    <source>
        <dbReference type="SAM" id="Phobius"/>
    </source>
</evidence>
<feature type="transmembrane region" description="Helical" evidence="2">
    <location>
        <begin position="43"/>
        <end position="63"/>
    </location>
</feature>